<name>A0AAV8HDH1_9POAL</name>
<evidence type="ECO:0000313" key="4">
    <source>
        <dbReference type="Proteomes" id="UP001140206"/>
    </source>
</evidence>
<dbReference type="EMBL" id="JAMFTS010000001">
    <property type="protein sequence ID" value="KAJ4814734.1"/>
    <property type="molecule type" value="Genomic_DNA"/>
</dbReference>
<dbReference type="PANTHER" id="PTHR43391">
    <property type="entry name" value="RETINOL DEHYDROGENASE-RELATED"/>
    <property type="match status" value="1"/>
</dbReference>
<sequence>MVRSFSQASKGAVRNFYHTLRIELGADIDITEIIPGVIESEITKGKIFTEEGRLEVDQDLRDASLGIVPIERTKAFARAVVERVCSDARWVLEPPWYIGLYYIRMLIPEVAEWGMRLLFVTPPGVPATEDLAKKLANLPFVKEILYPPSVRSPEIKRD</sequence>
<organism evidence="3 4">
    <name type="scientific">Rhynchospora pubera</name>
    <dbReference type="NCBI Taxonomy" id="906938"/>
    <lineage>
        <taxon>Eukaryota</taxon>
        <taxon>Viridiplantae</taxon>
        <taxon>Streptophyta</taxon>
        <taxon>Embryophyta</taxon>
        <taxon>Tracheophyta</taxon>
        <taxon>Spermatophyta</taxon>
        <taxon>Magnoliopsida</taxon>
        <taxon>Liliopsida</taxon>
        <taxon>Poales</taxon>
        <taxon>Cyperaceae</taxon>
        <taxon>Cyperoideae</taxon>
        <taxon>Rhynchosporeae</taxon>
        <taxon>Rhynchospora</taxon>
    </lineage>
</organism>
<keyword evidence="4" id="KW-1185">Reference proteome</keyword>
<comment type="similarity">
    <text evidence="1">Belongs to the short-chain dehydrogenases/reductases (SDR) family.</text>
</comment>
<dbReference type="GO" id="GO:0005829">
    <property type="term" value="C:cytosol"/>
    <property type="evidence" value="ECO:0007669"/>
    <property type="project" value="TreeGrafter"/>
</dbReference>
<gene>
    <name evidence="3" type="ORF">LUZ62_027300</name>
</gene>
<dbReference type="Gene3D" id="3.40.50.720">
    <property type="entry name" value="NAD(P)-binding Rossmann-like Domain"/>
    <property type="match status" value="1"/>
</dbReference>
<reference evidence="3" key="1">
    <citation type="submission" date="2022-08" db="EMBL/GenBank/DDBJ databases">
        <authorList>
            <person name="Marques A."/>
        </authorList>
    </citation>
    <scope>NUCLEOTIDE SEQUENCE</scope>
    <source>
        <strain evidence="3">RhyPub2mFocal</strain>
        <tissue evidence="3">Leaves</tissue>
    </source>
</reference>
<dbReference type="AlphaFoldDB" id="A0AAV8HDH1"/>
<evidence type="ECO:0000256" key="1">
    <source>
        <dbReference type="ARBA" id="ARBA00006484"/>
    </source>
</evidence>
<dbReference type="GO" id="GO:0016491">
    <property type="term" value="F:oxidoreductase activity"/>
    <property type="evidence" value="ECO:0007669"/>
    <property type="project" value="UniProtKB-KW"/>
</dbReference>
<proteinExistence type="inferred from homology"/>
<dbReference type="Proteomes" id="UP001140206">
    <property type="component" value="Chromosome 1"/>
</dbReference>
<evidence type="ECO:0000313" key="3">
    <source>
        <dbReference type="EMBL" id="KAJ4814734.1"/>
    </source>
</evidence>
<comment type="caution">
    <text evidence="3">The sequence shown here is derived from an EMBL/GenBank/DDBJ whole genome shotgun (WGS) entry which is preliminary data.</text>
</comment>
<dbReference type="PANTHER" id="PTHR43391:SF73">
    <property type="entry name" value="OS04G0390800 PROTEIN"/>
    <property type="match status" value="1"/>
</dbReference>
<protein>
    <submittedName>
        <fullName evidence="3">11-beta-hydroxysteroid dehydrogenase-like</fullName>
    </submittedName>
</protein>
<dbReference type="SUPFAM" id="SSF51735">
    <property type="entry name" value="NAD(P)-binding Rossmann-fold domains"/>
    <property type="match status" value="1"/>
</dbReference>
<dbReference type="InterPro" id="IPR036291">
    <property type="entry name" value="NAD(P)-bd_dom_sf"/>
</dbReference>
<evidence type="ECO:0000256" key="2">
    <source>
        <dbReference type="ARBA" id="ARBA00023002"/>
    </source>
</evidence>
<keyword evidence="2" id="KW-0560">Oxidoreductase</keyword>
<accession>A0AAV8HDH1</accession>